<dbReference type="SMART" id="SM00028">
    <property type="entry name" value="TPR"/>
    <property type="match status" value="7"/>
</dbReference>
<dbReference type="EMBL" id="CP009507">
    <property type="protein sequence ID" value="AKB32639.1"/>
    <property type="molecule type" value="Genomic_DNA"/>
</dbReference>
<dbReference type="RefSeq" id="WP_148705406.1">
    <property type="nucleotide sequence ID" value="NZ_CP009507.1"/>
</dbReference>
<dbReference type="InterPro" id="IPR019734">
    <property type="entry name" value="TPR_rpt"/>
</dbReference>
<evidence type="ECO:0000313" key="7">
    <source>
        <dbReference type="Proteomes" id="UP000033092"/>
    </source>
</evidence>
<dbReference type="Gene3D" id="1.25.40.10">
    <property type="entry name" value="Tetratricopeptide repeat domain"/>
    <property type="match status" value="2"/>
</dbReference>
<name>A0A0E3PDR1_9EURY</name>
<gene>
    <name evidence="6" type="ORF">MSSIH_1949</name>
</gene>
<accession>A0A0E3PDR1</accession>
<dbReference type="HOGENOM" id="CLU_541451_0_0_2"/>
<keyword evidence="3" id="KW-0677">Repeat</keyword>
<dbReference type="InterPro" id="IPR052386">
    <property type="entry name" value="GPSM"/>
</dbReference>
<evidence type="ECO:0000256" key="1">
    <source>
        <dbReference type="ARBA" id="ARBA00004496"/>
    </source>
</evidence>
<keyword evidence="4" id="KW-0802">TPR repeat</keyword>
<dbReference type="AlphaFoldDB" id="A0A0E3PDR1"/>
<dbReference type="KEGG" id="msz:MSSIH_1949"/>
<protein>
    <submittedName>
        <fullName evidence="6">High-affnity carbon uptake protein Hat/HatR</fullName>
    </submittedName>
</protein>
<dbReference type="PROSITE" id="PS50005">
    <property type="entry name" value="TPR"/>
    <property type="match status" value="4"/>
</dbReference>
<dbReference type="GO" id="GO:0005092">
    <property type="term" value="F:GDP-dissociation inhibitor activity"/>
    <property type="evidence" value="ECO:0007669"/>
    <property type="project" value="TreeGrafter"/>
</dbReference>
<dbReference type="SUPFAM" id="SSF48452">
    <property type="entry name" value="TPR-like"/>
    <property type="match status" value="2"/>
</dbReference>
<dbReference type="PATRIC" id="fig|1434119.4.peg.2507"/>
<feature type="repeat" description="TPR" evidence="4">
    <location>
        <begin position="329"/>
        <end position="362"/>
    </location>
</feature>
<dbReference type="GeneID" id="41606008"/>
<dbReference type="Proteomes" id="UP000033092">
    <property type="component" value="Chromosome"/>
</dbReference>
<dbReference type="GO" id="GO:0001965">
    <property type="term" value="F:G-protein alpha-subunit binding"/>
    <property type="evidence" value="ECO:0007669"/>
    <property type="project" value="TreeGrafter"/>
</dbReference>
<reference evidence="6 7" key="1">
    <citation type="submission" date="2014-07" db="EMBL/GenBank/DDBJ databases">
        <title>Methanogenic archaea and the global carbon cycle.</title>
        <authorList>
            <person name="Henriksen J.R."/>
            <person name="Luke J."/>
            <person name="Reinhart S."/>
            <person name="Benedict M.N."/>
            <person name="Youngblut N.D."/>
            <person name="Metcalf M.E."/>
            <person name="Whitaker R.J."/>
            <person name="Metcalf W.W."/>
        </authorList>
    </citation>
    <scope>NUCLEOTIDE SEQUENCE [LARGE SCALE GENOMIC DNA]</scope>
    <source>
        <strain evidence="6 7">HI350</strain>
    </source>
</reference>
<evidence type="ECO:0000256" key="3">
    <source>
        <dbReference type="ARBA" id="ARBA00022737"/>
    </source>
</evidence>
<dbReference type="PROSITE" id="PS50293">
    <property type="entry name" value="TPR_REGION"/>
    <property type="match status" value="1"/>
</dbReference>
<feature type="domain" description="Anaphase-promoting complex subunit 5" evidence="5">
    <location>
        <begin position="183"/>
        <end position="235"/>
    </location>
</feature>
<dbReference type="Pfam" id="PF13424">
    <property type="entry name" value="TPR_12"/>
    <property type="match status" value="3"/>
</dbReference>
<evidence type="ECO:0000259" key="5">
    <source>
        <dbReference type="Pfam" id="PF12862"/>
    </source>
</evidence>
<feature type="repeat" description="TPR" evidence="4">
    <location>
        <begin position="249"/>
        <end position="282"/>
    </location>
</feature>
<evidence type="ECO:0000313" key="6">
    <source>
        <dbReference type="EMBL" id="AKB32639.1"/>
    </source>
</evidence>
<sequence length="503" mass="57952">MELDPSHLMKIEEIVTLLDLSDDCTIAFVRCNEPVLCDAICKEIFERVHSRIHIYKIEMNEESTDLFQILEETTKSDSYNSKLEENKKIAFFVFGLDNAVEKKNVNGNSETLLLLNMMREKFLEIKHPILIWINSASLNLILEEAQDFFSWRTTIFEFDIKREITPSPMFEFGDFNGLDKKGLEGLIEYYSNLIKEFKDSGIKDPYKFAYWNYNLGTIKLFFGYSKEALKYLDTAESISSKLDNKYLKESIYRKLGTTYIYLGDSRKAIEYYEQALKISREIGDRRGEGNHLGNLGITYHYLGDSRKEIEYFEQALKILRETGDRYGEGTHLGNLGITYHYLGEPRKAIEYYEQALKISREIGDRRGEGNHLGNLGNAYSDLGEPRKAIEYFEQALKISREIGDRRGEGADLGSLGKTYNYLGDSRKAIEYYEQALKISRELGDRRGEGNHLGNLGLAYSDLGEPRKAIEFLEQSLAIGKAIEDPRIIRICEQNLKKLEGSDE</sequence>
<dbReference type="PANTHER" id="PTHR45954">
    <property type="entry name" value="LD33695P"/>
    <property type="match status" value="1"/>
</dbReference>
<keyword evidence="2" id="KW-0963">Cytoplasm</keyword>
<dbReference type="Pfam" id="PF12862">
    <property type="entry name" value="ANAPC5"/>
    <property type="match status" value="1"/>
</dbReference>
<dbReference type="InterPro" id="IPR011990">
    <property type="entry name" value="TPR-like_helical_dom_sf"/>
</dbReference>
<proteinExistence type="predicted"/>
<evidence type="ECO:0000256" key="2">
    <source>
        <dbReference type="ARBA" id="ARBA00022490"/>
    </source>
</evidence>
<comment type="subcellular location">
    <subcellularLocation>
        <location evidence="1">Cytoplasm</location>
    </subcellularLocation>
</comment>
<feature type="repeat" description="TPR" evidence="4">
    <location>
        <begin position="369"/>
        <end position="402"/>
    </location>
</feature>
<dbReference type="PANTHER" id="PTHR45954:SF1">
    <property type="entry name" value="LD33695P"/>
    <property type="match status" value="1"/>
</dbReference>
<organism evidence="6 7">
    <name type="scientific">Methanosarcina siciliae HI350</name>
    <dbReference type="NCBI Taxonomy" id="1434119"/>
    <lineage>
        <taxon>Archaea</taxon>
        <taxon>Methanobacteriati</taxon>
        <taxon>Methanobacteriota</taxon>
        <taxon>Stenosarchaea group</taxon>
        <taxon>Methanomicrobia</taxon>
        <taxon>Methanosarcinales</taxon>
        <taxon>Methanosarcinaceae</taxon>
        <taxon>Methanosarcina</taxon>
    </lineage>
</organism>
<feature type="repeat" description="TPR" evidence="4">
    <location>
        <begin position="409"/>
        <end position="442"/>
    </location>
</feature>
<dbReference type="InterPro" id="IPR026000">
    <property type="entry name" value="Apc5_dom"/>
</dbReference>
<evidence type="ECO:0000256" key="4">
    <source>
        <dbReference type="PROSITE-ProRule" id="PRU00339"/>
    </source>
</evidence>
<dbReference type="GO" id="GO:0005938">
    <property type="term" value="C:cell cortex"/>
    <property type="evidence" value="ECO:0007669"/>
    <property type="project" value="TreeGrafter"/>
</dbReference>